<dbReference type="PANTHER" id="PTHR31903:SF4">
    <property type="entry name" value="OS11G0490300 PROTEIN"/>
    <property type="match status" value="1"/>
</dbReference>
<dbReference type="EMBL" id="LR746274">
    <property type="protein sequence ID" value="CAA7404694.1"/>
    <property type="molecule type" value="Genomic_DNA"/>
</dbReference>
<dbReference type="OrthoDB" id="1937859at2759"/>
<proteinExistence type="predicted"/>
<protein>
    <submittedName>
        <fullName evidence="2">Uncharacterized protein</fullName>
    </submittedName>
</protein>
<evidence type="ECO:0000313" key="3">
    <source>
        <dbReference type="Proteomes" id="UP000663760"/>
    </source>
</evidence>
<dbReference type="Proteomes" id="UP000663760">
    <property type="component" value="Chromosome 11"/>
</dbReference>
<name>A0A7I8L635_SPIIN</name>
<keyword evidence="3" id="KW-1185">Reference proteome</keyword>
<feature type="compositionally biased region" description="Low complexity" evidence="1">
    <location>
        <begin position="150"/>
        <end position="164"/>
    </location>
</feature>
<gene>
    <name evidence="2" type="ORF">SI8410_11015372</name>
</gene>
<dbReference type="AlphaFoldDB" id="A0A7I8L635"/>
<evidence type="ECO:0000256" key="1">
    <source>
        <dbReference type="SAM" id="MobiDB-lite"/>
    </source>
</evidence>
<organism evidence="2 3">
    <name type="scientific">Spirodela intermedia</name>
    <name type="common">Intermediate duckweed</name>
    <dbReference type="NCBI Taxonomy" id="51605"/>
    <lineage>
        <taxon>Eukaryota</taxon>
        <taxon>Viridiplantae</taxon>
        <taxon>Streptophyta</taxon>
        <taxon>Embryophyta</taxon>
        <taxon>Tracheophyta</taxon>
        <taxon>Spermatophyta</taxon>
        <taxon>Magnoliopsida</taxon>
        <taxon>Liliopsida</taxon>
        <taxon>Araceae</taxon>
        <taxon>Lemnoideae</taxon>
        <taxon>Spirodela</taxon>
    </lineage>
</organism>
<accession>A0A7I8L635</accession>
<feature type="compositionally biased region" description="Basic residues" evidence="1">
    <location>
        <begin position="130"/>
        <end position="139"/>
    </location>
</feature>
<sequence>MKRICPRGGGKIHSSPSCAGGGSGRDAAAALNLLPAAILALTAALGAEDREVLAYLVARSLQWPWPAAAAAEEEKAGRRRRRRQLPSYCGCFECYTGYWFRWDSSPDRELIHRAIEGFEEHLASSEGRRRGGRRRHRRLGDRAERVTETAAEGPAGEKSSSSSSSEDDAAEERDQLMAAVEVEEGSGGMNVAAAAAANYQHSAARGRRWRGVMGLFTSTLWSLWLPGV</sequence>
<dbReference type="PANTHER" id="PTHR31903">
    <property type="entry name" value="F12F1.11-RELATED"/>
    <property type="match status" value="1"/>
</dbReference>
<feature type="region of interest" description="Disordered" evidence="1">
    <location>
        <begin position="123"/>
        <end position="173"/>
    </location>
</feature>
<reference evidence="2" key="1">
    <citation type="submission" date="2020-02" db="EMBL/GenBank/DDBJ databases">
        <authorList>
            <person name="Scholz U."/>
            <person name="Mascher M."/>
            <person name="Fiebig A."/>
        </authorList>
    </citation>
    <scope>NUCLEOTIDE SEQUENCE</scope>
</reference>
<evidence type="ECO:0000313" key="2">
    <source>
        <dbReference type="EMBL" id="CAA7404694.1"/>
    </source>
</evidence>